<organism evidence="1">
    <name type="scientific">Siphoviridae sp. ct96x5</name>
    <dbReference type="NCBI Taxonomy" id="2825367"/>
    <lineage>
        <taxon>Viruses</taxon>
        <taxon>Duplodnaviria</taxon>
        <taxon>Heunggongvirae</taxon>
        <taxon>Uroviricota</taxon>
        <taxon>Caudoviricetes</taxon>
    </lineage>
</organism>
<protein>
    <submittedName>
        <fullName evidence="1">Uncharacterized protein</fullName>
    </submittedName>
</protein>
<dbReference type="EMBL" id="BK015488">
    <property type="protein sequence ID" value="DAE09457.1"/>
    <property type="molecule type" value="Genomic_DNA"/>
</dbReference>
<reference evidence="1" key="1">
    <citation type="journal article" date="2021" name="Proc. Natl. Acad. Sci. U.S.A.">
        <title>A Catalog of Tens of Thousands of Viruses from Human Metagenomes Reveals Hidden Associations with Chronic Diseases.</title>
        <authorList>
            <person name="Tisza M.J."/>
            <person name="Buck C.B."/>
        </authorList>
    </citation>
    <scope>NUCLEOTIDE SEQUENCE</scope>
    <source>
        <strain evidence="1">Ct96x5</strain>
    </source>
</reference>
<accession>A0A8S5PSM3</accession>
<proteinExistence type="predicted"/>
<sequence length="47" mass="5535">MTDHSYEDAILEAQDGIFDKCHYCEYKGSACRNQCMELEPTYNQNLR</sequence>
<evidence type="ECO:0000313" key="1">
    <source>
        <dbReference type="EMBL" id="DAE09457.1"/>
    </source>
</evidence>
<name>A0A8S5PSM3_9CAUD</name>